<dbReference type="InterPro" id="IPR000792">
    <property type="entry name" value="Tscrpt_reg_LuxR_C"/>
</dbReference>
<sequence length="210" mass="23386">MLISVIIIEDDVHYNNALKKIIDHDPELFCIAQCFNGAEAIEQLTVLNADVAIVDIRLADITGTQVLQSLSGKKLHTQFIMCTSFENDEHIYEALKAGATGYLLKGESMEKIIAAVKEVHLGGVPMTATVSRKILQYFSANRDTRNTVAELLTETETEVLHLLAKGLLYKEIASEKFVSIDTIKKHISNIYRKLQVNNKVEAINKLLSSN</sequence>
<dbReference type="PRINTS" id="PR00038">
    <property type="entry name" value="HTHLUXR"/>
</dbReference>
<keyword evidence="2" id="KW-0805">Transcription regulation</keyword>
<feature type="modified residue" description="4-aspartylphosphate" evidence="5">
    <location>
        <position position="55"/>
    </location>
</feature>
<dbReference type="Pfam" id="PF00072">
    <property type="entry name" value="Response_reg"/>
    <property type="match status" value="1"/>
</dbReference>
<dbReference type="InterPro" id="IPR039420">
    <property type="entry name" value="WalR-like"/>
</dbReference>
<gene>
    <name evidence="8" type="ORF">SAMN04487894_101411</name>
</gene>
<evidence type="ECO:0000313" key="9">
    <source>
        <dbReference type="Proteomes" id="UP000198757"/>
    </source>
</evidence>
<dbReference type="InterPro" id="IPR001789">
    <property type="entry name" value="Sig_transdc_resp-reg_receiver"/>
</dbReference>
<dbReference type="PROSITE" id="PS50043">
    <property type="entry name" value="HTH_LUXR_2"/>
    <property type="match status" value="1"/>
</dbReference>
<accession>A0A1G6J3P6</accession>
<evidence type="ECO:0000256" key="4">
    <source>
        <dbReference type="ARBA" id="ARBA00023163"/>
    </source>
</evidence>
<evidence type="ECO:0000313" key="8">
    <source>
        <dbReference type="EMBL" id="SDC13351.1"/>
    </source>
</evidence>
<dbReference type="SUPFAM" id="SSF46894">
    <property type="entry name" value="C-terminal effector domain of the bipartite response regulators"/>
    <property type="match status" value="1"/>
</dbReference>
<evidence type="ECO:0000256" key="3">
    <source>
        <dbReference type="ARBA" id="ARBA00023125"/>
    </source>
</evidence>
<protein>
    <submittedName>
        <fullName evidence="8">Two component transcriptional regulator, LuxR family</fullName>
    </submittedName>
</protein>
<keyword evidence="4" id="KW-0804">Transcription</keyword>
<proteinExistence type="predicted"/>
<dbReference type="EMBL" id="FMZO01000001">
    <property type="protein sequence ID" value="SDC13351.1"/>
    <property type="molecule type" value="Genomic_DNA"/>
</dbReference>
<feature type="domain" description="Response regulatory" evidence="7">
    <location>
        <begin position="4"/>
        <end position="120"/>
    </location>
</feature>
<evidence type="ECO:0000256" key="2">
    <source>
        <dbReference type="ARBA" id="ARBA00023015"/>
    </source>
</evidence>
<dbReference type="GO" id="GO:0003677">
    <property type="term" value="F:DNA binding"/>
    <property type="evidence" value="ECO:0007669"/>
    <property type="project" value="UniProtKB-KW"/>
</dbReference>
<dbReference type="GO" id="GO:0000160">
    <property type="term" value="P:phosphorelay signal transduction system"/>
    <property type="evidence" value="ECO:0007669"/>
    <property type="project" value="InterPro"/>
</dbReference>
<dbReference type="PROSITE" id="PS50110">
    <property type="entry name" value="RESPONSE_REGULATORY"/>
    <property type="match status" value="1"/>
</dbReference>
<dbReference type="OrthoDB" id="9797341at2"/>
<name>A0A1G6J3P6_NIADE</name>
<keyword evidence="1 5" id="KW-0597">Phosphoprotein</keyword>
<keyword evidence="9" id="KW-1185">Reference proteome</keyword>
<dbReference type="SUPFAM" id="SSF52172">
    <property type="entry name" value="CheY-like"/>
    <property type="match status" value="1"/>
</dbReference>
<dbReference type="InterPro" id="IPR058245">
    <property type="entry name" value="NreC/VraR/RcsB-like_REC"/>
</dbReference>
<dbReference type="CDD" id="cd06170">
    <property type="entry name" value="LuxR_C_like"/>
    <property type="match status" value="1"/>
</dbReference>
<dbReference type="InterPro" id="IPR011006">
    <property type="entry name" value="CheY-like_superfamily"/>
</dbReference>
<feature type="domain" description="HTH luxR-type" evidence="6">
    <location>
        <begin position="145"/>
        <end position="210"/>
    </location>
</feature>
<keyword evidence="3" id="KW-0238">DNA-binding</keyword>
<organism evidence="8 9">
    <name type="scientific">Niabella drilacis (strain DSM 25811 / CCM 8410 / CCUG 62505 / LMG 26954 / E90)</name>
    <dbReference type="NCBI Taxonomy" id="1285928"/>
    <lineage>
        <taxon>Bacteria</taxon>
        <taxon>Pseudomonadati</taxon>
        <taxon>Bacteroidota</taxon>
        <taxon>Chitinophagia</taxon>
        <taxon>Chitinophagales</taxon>
        <taxon>Chitinophagaceae</taxon>
        <taxon>Niabella</taxon>
    </lineage>
</organism>
<evidence type="ECO:0000256" key="5">
    <source>
        <dbReference type="PROSITE-ProRule" id="PRU00169"/>
    </source>
</evidence>
<dbReference type="CDD" id="cd17535">
    <property type="entry name" value="REC_NarL-like"/>
    <property type="match status" value="1"/>
</dbReference>
<evidence type="ECO:0000259" key="6">
    <source>
        <dbReference type="PROSITE" id="PS50043"/>
    </source>
</evidence>
<dbReference type="AlphaFoldDB" id="A0A1G6J3P6"/>
<dbReference type="SMART" id="SM00421">
    <property type="entry name" value="HTH_LUXR"/>
    <property type="match status" value="1"/>
</dbReference>
<evidence type="ECO:0000256" key="1">
    <source>
        <dbReference type="ARBA" id="ARBA00022553"/>
    </source>
</evidence>
<dbReference type="Proteomes" id="UP000198757">
    <property type="component" value="Unassembled WGS sequence"/>
</dbReference>
<dbReference type="GO" id="GO:0006355">
    <property type="term" value="P:regulation of DNA-templated transcription"/>
    <property type="evidence" value="ECO:0007669"/>
    <property type="project" value="InterPro"/>
</dbReference>
<dbReference type="PANTHER" id="PTHR43214">
    <property type="entry name" value="TWO-COMPONENT RESPONSE REGULATOR"/>
    <property type="match status" value="1"/>
</dbReference>
<dbReference type="Pfam" id="PF00196">
    <property type="entry name" value="GerE"/>
    <property type="match status" value="1"/>
</dbReference>
<dbReference type="Gene3D" id="3.40.50.2300">
    <property type="match status" value="1"/>
</dbReference>
<dbReference type="SMART" id="SM00448">
    <property type="entry name" value="REC"/>
    <property type="match status" value="1"/>
</dbReference>
<dbReference type="PANTHER" id="PTHR43214:SF24">
    <property type="entry name" value="TRANSCRIPTIONAL REGULATORY PROTEIN NARL-RELATED"/>
    <property type="match status" value="1"/>
</dbReference>
<reference evidence="9" key="1">
    <citation type="submission" date="2016-10" db="EMBL/GenBank/DDBJ databases">
        <authorList>
            <person name="Varghese N."/>
            <person name="Submissions S."/>
        </authorList>
    </citation>
    <scope>NUCLEOTIDE SEQUENCE [LARGE SCALE GENOMIC DNA]</scope>
    <source>
        <strain evidence="9">DSM 25811 / CCM 8410 / LMG 26954 / E90</strain>
    </source>
</reference>
<evidence type="ECO:0000259" key="7">
    <source>
        <dbReference type="PROSITE" id="PS50110"/>
    </source>
</evidence>
<dbReference type="InterPro" id="IPR016032">
    <property type="entry name" value="Sig_transdc_resp-reg_C-effctor"/>
</dbReference>
<dbReference type="STRING" id="1285928.SAMN04487894_101411"/>
<dbReference type="RefSeq" id="WP_090388347.1">
    <property type="nucleotide sequence ID" value="NZ_FMZO01000001.1"/>
</dbReference>